<evidence type="ECO:0000313" key="6">
    <source>
        <dbReference type="EMBL" id="KAB3533153.1"/>
    </source>
</evidence>
<dbReference type="InterPro" id="IPR014240">
    <property type="entry name" value="YteA"/>
</dbReference>
<reference evidence="6 7" key="1">
    <citation type="submission" date="2019-10" db="EMBL/GenBank/DDBJ databases">
        <title>Alkaliphilus serpentinus sp. nov. and Alkaliphilus pronyensis sp. nov., two novel anaerobic alkaliphilic species isolated from the serpentinized-hosted hydrothermal field of the Prony Bay (New Caledonia).</title>
        <authorList>
            <person name="Postec A."/>
        </authorList>
    </citation>
    <scope>NUCLEOTIDE SEQUENCE [LARGE SCALE GENOMIC DNA]</scope>
    <source>
        <strain evidence="6 7">LacT</strain>
    </source>
</reference>
<evidence type="ECO:0000256" key="1">
    <source>
        <dbReference type="ARBA" id="ARBA00022723"/>
    </source>
</evidence>
<dbReference type="InterPro" id="IPR000962">
    <property type="entry name" value="Znf_DskA_TraR"/>
</dbReference>
<keyword evidence="1" id="KW-0479">Metal-binding</keyword>
<keyword evidence="2" id="KW-0863">Zinc-finger</keyword>
<dbReference type="GO" id="GO:0008270">
    <property type="term" value="F:zinc ion binding"/>
    <property type="evidence" value="ECO:0007669"/>
    <property type="project" value="UniProtKB-KW"/>
</dbReference>
<keyword evidence="7" id="KW-1185">Reference proteome</keyword>
<dbReference type="EMBL" id="WBZB01000004">
    <property type="protein sequence ID" value="KAB3533153.1"/>
    <property type="molecule type" value="Genomic_DNA"/>
</dbReference>
<dbReference type="SUPFAM" id="SSF109635">
    <property type="entry name" value="DnaK suppressor protein DksA, alpha-hairpin domain"/>
    <property type="match status" value="1"/>
</dbReference>
<feature type="domain" description="Zinc finger DksA/TraR C4-type" evidence="5">
    <location>
        <begin position="88"/>
        <end position="120"/>
    </location>
</feature>
<dbReference type="AlphaFoldDB" id="A0A833HRA8"/>
<dbReference type="InterPro" id="IPR020458">
    <property type="entry name" value="Znf_DskA_TraR_CS"/>
</dbReference>
<dbReference type="InterPro" id="IPR037187">
    <property type="entry name" value="DnaK_N"/>
</dbReference>
<accession>A0A833HRA8</accession>
<organism evidence="6 7">
    <name type="scientific">Alkaliphilus serpentinus</name>
    <dbReference type="NCBI Taxonomy" id="1482731"/>
    <lineage>
        <taxon>Bacteria</taxon>
        <taxon>Bacillati</taxon>
        <taxon>Bacillota</taxon>
        <taxon>Clostridia</taxon>
        <taxon>Peptostreptococcales</taxon>
        <taxon>Natronincolaceae</taxon>
        <taxon>Alkaliphilus</taxon>
    </lineage>
</organism>
<keyword evidence="3" id="KW-0862">Zinc</keyword>
<gene>
    <name evidence="6" type="ORF">F8153_00970</name>
</gene>
<dbReference type="Gene3D" id="1.20.120.910">
    <property type="entry name" value="DksA, coiled-coil domain"/>
    <property type="match status" value="1"/>
</dbReference>
<evidence type="ECO:0000313" key="7">
    <source>
        <dbReference type="Proteomes" id="UP000465601"/>
    </source>
</evidence>
<dbReference type="Pfam" id="PF01258">
    <property type="entry name" value="zf-dskA_traR"/>
    <property type="match status" value="1"/>
</dbReference>
<feature type="zinc finger region" description="dksA C4-type" evidence="4">
    <location>
        <begin position="93"/>
        <end position="117"/>
    </location>
</feature>
<evidence type="ECO:0000256" key="4">
    <source>
        <dbReference type="PROSITE-ProRule" id="PRU00510"/>
    </source>
</evidence>
<protein>
    <submittedName>
        <fullName evidence="6">Conjugal transfer protein TraR</fullName>
    </submittedName>
</protein>
<dbReference type="NCBIfam" id="TIGR02890">
    <property type="entry name" value="bacill_yteA"/>
    <property type="match status" value="1"/>
</dbReference>
<evidence type="ECO:0000259" key="5">
    <source>
        <dbReference type="Pfam" id="PF01258"/>
    </source>
</evidence>
<evidence type="ECO:0000256" key="3">
    <source>
        <dbReference type="ARBA" id="ARBA00022833"/>
    </source>
</evidence>
<dbReference type="PROSITE" id="PS01102">
    <property type="entry name" value="ZF_DKSA_1"/>
    <property type="match status" value="1"/>
</dbReference>
<proteinExistence type="predicted"/>
<dbReference type="OrthoDB" id="9811543at2"/>
<dbReference type="SUPFAM" id="SSF57716">
    <property type="entry name" value="Glucocorticoid receptor-like (DNA-binding domain)"/>
    <property type="match status" value="1"/>
</dbReference>
<dbReference type="RefSeq" id="WP_151864478.1">
    <property type="nucleotide sequence ID" value="NZ_WBZB01000004.1"/>
</dbReference>
<evidence type="ECO:0000256" key="2">
    <source>
        <dbReference type="ARBA" id="ARBA00022771"/>
    </source>
</evidence>
<dbReference type="PANTHER" id="PTHR33823:SF4">
    <property type="entry name" value="GENERAL STRESS PROTEIN 16O"/>
    <property type="match status" value="1"/>
</dbReference>
<name>A0A833HRA8_9FIRM</name>
<dbReference type="Proteomes" id="UP000465601">
    <property type="component" value="Unassembled WGS sequence"/>
</dbReference>
<sequence>MDKNKLNYYKNKLINEKFNTINTLELMEKHHNKHASMREYTEELSAYDNHPADLGTEMFMVEMQGNLENHERYRITEIDRALGKIEEGSYGSCDLCGKEIPEDRLEILPEANICMSCAKEKLPLEAMQGDRGRPIEEKLLYPPFSRTNMDGKDYTGFDGEDTYQAVEKFNEIKNDPSFQGGNQQMVFDDDAPGIVQGVEKVTEDQYLEQLYTTGLDRRLRGNNRSKY</sequence>
<comment type="caution">
    <text evidence="6">The sequence shown here is derived from an EMBL/GenBank/DDBJ whole genome shotgun (WGS) entry which is preliminary data.</text>
</comment>
<dbReference type="PROSITE" id="PS51128">
    <property type="entry name" value="ZF_DKSA_2"/>
    <property type="match status" value="1"/>
</dbReference>
<dbReference type="PANTHER" id="PTHR33823">
    <property type="entry name" value="RNA POLYMERASE-BINDING TRANSCRIPTION FACTOR DKSA-RELATED"/>
    <property type="match status" value="1"/>
</dbReference>